<dbReference type="EMBL" id="CAJOAX010062094">
    <property type="protein sequence ID" value="CAF4346324.1"/>
    <property type="molecule type" value="Genomic_DNA"/>
</dbReference>
<name>A0A820KLF0_9BILA</name>
<proteinExistence type="predicted"/>
<evidence type="ECO:0000313" key="1">
    <source>
        <dbReference type="EMBL" id="CAF4346324.1"/>
    </source>
</evidence>
<organism evidence="1 2">
    <name type="scientific">Rotaria sordida</name>
    <dbReference type="NCBI Taxonomy" id="392033"/>
    <lineage>
        <taxon>Eukaryota</taxon>
        <taxon>Metazoa</taxon>
        <taxon>Spiralia</taxon>
        <taxon>Gnathifera</taxon>
        <taxon>Rotifera</taxon>
        <taxon>Eurotatoria</taxon>
        <taxon>Bdelloidea</taxon>
        <taxon>Philodinida</taxon>
        <taxon>Philodinidae</taxon>
        <taxon>Rotaria</taxon>
    </lineage>
</organism>
<dbReference type="Proteomes" id="UP000663823">
    <property type="component" value="Unassembled WGS sequence"/>
</dbReference>
<protein>
    <submittedName>
        <fullName evidence="1">Uncharacterized protein</fullName>
    </submittedName>
</protein>
<sequence length="28" mass="3283">MPKSSIWEKRIDCKNCIIVIWDADAYPS</sequence>
<evidence type="ECO:0000313" key="2">
    <source>
        <dbReference type="Proteomes" id="UP000663823"/>
    </source>
</evidence>
<accession>A0A820KLF0</accession>
<gene>
    <name evidence="1" type="ORF">OTI717_LOCUS43403</name>
</gene>
<feature type="non-terminal residue" evidence="1">
    <location>
        <position position="28"/>
    </location>
</feature>
<dbReference type="AlphaFoldDB" id="A0A820KLF0"/>
<comment type="caution">
    <text evidence="1">The sequence shown here is derived from an EMBL/GenBank/DDBJ whole genome shotgun (WGS) entry which is preliminary data.</text>
</comment>
<reference evidence="1" key="1">
    <citation type="submission" date="2021-02" db="EMBL/GenBank/DDBJ databases">
        <authorList>
            <person name="Nowell W R."/>
        </authorList>
    </citation>
    <scope>NUCLEOTIDE SEQUENCE</scope>
</reference>